<gene>
    <name evidence="11" type="ORF">CP965_05490</name>
</gene>
<evidence type="ECO:0000256" key="3">
    <source>
        <dbReference type="ARBA" id="ARBA00022448"/>
    </source>
</evidence>
<keyword evidence="12" id="KW-1185">Reference proteome</keyword>
<reference evidence="11 12" key="1">
    <citation type="submission" date="2017-09" db="EMBL/GenBank/DDBJ databases">
        <title>Genomics of the genus Arcobacter.</title>
        <authorList>
            <person name="Perez-Cataluna A."/>
            <person name="Figueras M.J."/>
            <person name="Salas-Masso N."/>
        </authorList>
    </citation>
    <scope>NUCLEOTIDE SEQUENCE [LARGE SCALE GENOMIC DNA]</scope>
    <source>
        <strain evidence="11 12">F156-34</strain>
    </source>
</reference>
<dbReference type="GO" id="GO:0055085">
    <property type="term" value="P:transmembrane transport"/>
    <property type="evidence" value="ECO:0007669"/>
    <property type="project" value="InterPro"/>
</dbReference>
<organism evidence="11 12">
    <name type="scientific">Halarcobacter mediterraneus</name>
    <dbReference type="NCBI Taxonomy" id="2023153"/>
    <lineage>
        <taxon>Bacteria</taxon>
        <taxon>Pseudomonadati</taxon>
        <taxon>Campylobacterota</taxon>
        <taxon>Epsilonproteobacteria</taxon>
        <taxon>Campylobacterales</taxon>
        <taxon>Arcobacteraceae</taxon>
        <taxon>Halarcobacter</taxon>
    </lineage>
</organism>
<dbReference type="PANTHER" id="PTHR33446">
    <property type="entry name" value="PROTEIN TONB-RELATED"/>
    <property type="match status" value="1"/>
</dbReference>
<dbReference type="InterPro" id="IPR037682">
    <property type="entry name" value="TonB_C"/>
</dbReference>
<protein>
    <recommendedName>
        <fullName evidence="10">TonB C-terminal domain-containing protein</fullName>
    </recommendedName>
</protein>
<dbReference type="InterPro" id="IPR051045">
    <property type="entry name" value="TonB-dependent_transducer"/>
</dbReference>
<dbReference type="InterPro" id="IPR003538">
    <property type="entry name" value="TonB"/>
</dbReference>
<keyword evidence="3" id="KW-0813">Transport</keyword>
<accession>A0A4V1M1D2</accession>
<keyword evidence="4" id="KW-1003">Cell membrane</keyword>
<sequence length="208" mass="23525">MRVFIAIIFSLVISIAMFVLMQKMTSADSDAVKEQTKPIQLTYLRDKKDTNIERKKRIKPKEPIKKVEPKNLKFKAELNQKLNKNVKVKPLAVNTNIDISSVNALSGAQIAVGSNLFDANMLNALKRVNPRYPRRAKIRRQEGFVQLVFKIDASGFVSDVEIVDSNPKGVFDEASIKAIKRWRFKPSKDDVPGSFKNATITFNFRLAG</sequence>
<dbReference type="GO" id="GO:0015891">
    <property type="term" value="P:siderophore transport"/>
    <property type="evidence" value="ECO:0007669"/>
    <property type="project" value="InterPro"/>
</dbReference>
<keyword evidence="6" id="KW-0812">Transmembrane</keyword>
<dbReference type="Proteomes" id="UP000289718">
    <property type="component" value="Unassembled WGS sequence"/>
</dbReference>
<keyword evidence="8" id="KW-1133">Transmembrane helix</keyword>
<proteinExistence type="inferred from homology"/>
<dbReference type="GO" id="GO:0005886">
    <property type="term" value="C:plasma membrane"/>
    <property type="evidence" value="ECO:0007669"/>
    <property type="project" value="UniProtKB-SubCell"/>
</dbReference>
<comment type="similarity">
    <text evidence="2">Belongs to the TonB family.</text>
</comment>
<evidence type="ECO:0000313" key="12">
    <source>
        <dbReference type="Proteomes" id="UP000289718"/>
    </source>
</evidence>
<name>A0A4V1M1D2_9BACT</name>
<dbReference type="OrthoDB" id="9810145at2"/>
<evidence type="ECO:0000256" key="2">
    <source>
        <dbReference type="ARBA" id="ARBA00006555"/>
    </source>
</evidence>
<dbReference type="InterPro" id="IPR006260">
    <property type="entry name" value="TonB/TolA_C"/>
</dbReference>
<evidence type="ECO:0000256" key="5">
    <source>
        <dbReference type="ARBA" id="ARBA00022519"/>
    </source>
</evidence>
<dbReference type="AlphaFoldDB" id="A0A4V1M1D2"/>
<keyword evidence="9" id="KW-0472">Membrane</keyword>
<dbReference type="GO" id="GO:0031992">
    <property type="term" value="F:energy transducer activity"/>
    <property type="evidence" value="ECO:0007669"/>
    <property type="project" value="InterPro"/>
</dbReference>
<feature type="domain" description="TonB C-terminal" evidence="10">
    <location>
        <begin position="117"/>
        <end position="208"/>
    </location>
</feature>
<dbReference type="EMBL" id="NXIE01000002">
    <property type="protein sequence ID" value="RXK13254.1"/>
    <property type="molecule type" value="Genomic_DNA"/>
</dbReference>
<keyword evidence="7" id="KW-0653">Protein transport</keyword>
<evidence type="ECO:0000313" key="11">
    <source>
        <dbReference type="EMBL" id="RXK13254.1"/>
    </source>
</evidence>
<dbReference type="RefSeq" id="WP_129061075.1">
    <property type="nucleotide sequence ID" value="NZ_NXIE01000002.1"/>
</dbReference>
<evidence type="ECO:0000256" key="8">
    <source>
        <dbReference type="ARBA" id="ARBA00022989"/>
    </source>
</evidence>
<evidence type="ECO:0000256" key="1">
    <source>
        <dbReference type="ARBA" id="ARBA00004383"/>
    </source>
</evidence>
<dbReference type="GO" id="GO:0030288">
    <property type="term" value="C:outer membrane-bounded periplasmic space"/>
    <property type="evidence" value="ECO:0007669"/>
    <property type="project" value="InterPro"/>
</dbReference>
<dbReference type="Gene3D" id="3.30.2420.10">
    <property type="entry name" value="TonB"/>
    <property type="match status" value="1"/>
</dbReference>
<dbReference type="PRINTS" id="PR01374">
    <property type="entry name" value="TONBPROTEIN"/>
</dbReference>
<comment type="caution">
    <text evidence="11">The sequence shown here is derived from an EMBL/GenBank/DDBJ whole genome shotgun (WGS) entry which is preliminary data.</text>
</comment>
<dbReference type="Pfam" id="PF03544">
    <property type="entry name" value="TonB_C"/>
    <property type="match status" value="1"/>
</dbReference>
<evidence type="ECO:0000256" key="6">
    <source>
        <dbReference type="ARBA" id="ARBA00022692"/>
    </source>
</evidence>
<dbReference type="PROSITE" id="PS52015">
    <property type="entry name" value="TONB_CTD"/>
    <property type="match status" value="1"/>
</dbReference>
<evidence type="ECO:0000256" key="4">
    <source>
        <dbReference type="ARBA" id="ARBA00022475"/>
    </source>
</evidence>
<evidence type="ECO:0000259" key="10">
    <source>
        <dbReference type="PROSITE" id="PS52015"/>
    </source>
</evidence>
<evidence type="ECO:0000256" key="7">
    <source>
        <dbReference type="ARBA" id="ARBA00022927"/>
    </source>
</evidence>
<keyword evidence="5" id="KW-0997">Cell inner membrane</keyword>
<dbReference type="SUPFAM" id="SSF74653">
    <property type="entry name" value="TolA/TonB C-terminal domain"/>
    <property type="match status" value="1"/>
</dbReference>
<evidence type="ECO:0000256" key="9">
    <source>
        <dbReference type="ARBA" id="ARBA00023136"/>
    </source>
</evidence>
<comment type="subcellular location">
    <subcellularLocation>
        <location evidence="1">Cell inner membrane</location>
        <topology evidence="1">Single-pass membrane protein</topology>
        <orientation evidence="1">Periplasmic side</orientation>
    </subcellularLocation>
</comment>
<dbReference type="NCBIfam" id="TIGR01352">
    <property type="entry name" value="tonB_Cterm"/>
    <property type="match status" value="1"/>
</dbReference>
<dbReference type="GO" id="GO:0015031">
    <property type="term" value="P:protein transport"/>
    <property type="evidence" value="ECO:0007669"/>
    <property type="project" value="UniProtKB-KW"/>
</dbReference>